<dbReference type="InterPro" id="IPR013342">
    <property type="entry name" value="Mandelate_racemase_C"/>
</dbReference>
<evidence type="ECO:0000313" key="4">
    <source>
        <dbReference type="Proteomes" id="UP001324634"/>
    </source>
</evidence>
<feature type="domain" description="Mandelate racemase/muconate lactonizing enzyme C-terminal" evidence="2">
    <location>
        <begin position="135"/>
        <end position="226"/>
    </location>
</feature>
<dbReference type="EMBL" id="CP139487">
    <property type="protein sequence ID" value="WPU66349.1"/>
    <property type="molecule type" value="Genomic_DNA"/>
</dbReference>
<dbReference type="KEGG" id="psti:SOO65_06275"/>
<dbReference type="SUPFAM" id="SSF51604">
    <property type="entry name" value="Enolase C-terminal domain-like"/>
    <property type="match status" value="1"/>
</dbReference>
<dbReference type="RefSeq" id="WP_321398475.1">
    <property type="nucleotide sequence ID" value="NZ_CP139487.1"/>
</dbReference>
<protein>
    <submittedName>
        <fullName evidence="3">Enolase C-terminal domain-like protein</fullName>
    </submittedName>
</protein>
<organism evidence="3 4">
    <name type="scientific">Peredibacter starrii</name>
    <dbReference type="NCBI Taxonomy" id="28202"/>
    <lineage>
        <taxon>Bacteria</taxon>
        <taxon>Pseudomonadati</taxon>
        <taxon>Bdellovibrionota</taxon>
        <taxon>Bacteriovoracia</taxon>
        <taxon>Bacteriovoracales</taxon>
        <taxon>Bacteriovoracaceae</taxon>
        <taxon>Peredibacter</taxon>
    </lineage>
</organism>
<proteinExistence type="predicted"/>
<evidence type="ECO:0000259" key="2">
    <source>
        <dbReference type="SMART" id="SM00922"/>
    </source>
</evidence>
<dbReference type="InterPro" id="IPR036849">
    <property type="entry name" value="Enolase-like_C_sf"/>
</dbReference>
<dbReference type="GO" id="GO:0003824">
    <property type="term" value="F:catalytic activity"/>
    <property type="evidence" value="ECO:0007669"/>
    <property type="project" value="UniProtKB-ARBA"/>
</dbReference>
<dbReference type="InterPro" id="IPR029065">
    <property type="entry name" value="Enolase_C-like"/>
</dbReference>
<dbReference type="Proteomes" id="UP001324634">
    <property type="component" value="Chromosome"/>
</dbReference>
<gene>
    <name evidence="3" type="ORF">SOO65_06275</name>
</gene>
<dbReference type="PANTHER" id="PTHR48073">
    <property type="entry name" value="O-SUCCINYLBENZOATE SYNTHASE-RELATED"/>
    <property type="match status" value="1"/>
</dbReference>
<dbReference type="Gene3D" id="3.20.20.120">
    <property type="entry name" value="Enolase-like C-terminal domain"/>
    <property type="match status" value="1"/>
</dbReference>
<evidence type="ECO:0000256" key="1">
    <source>
        <dbReference type="ARBA" id="ARBA00022723"/>
    </source>
</evidence>
<dbReference type="InterPro" id="IPR029017">
    <property type="entry name" value="Enolase-like_N"/>
</dbReference>
<sequence length="327" mass="36963">MRIWLEKIHLDLKVNWKLSRNQTTFKKNFIVHLETGIGNFRSEIAPNSRYGETAESIEDQFVSWATQVDIESIKSIPALVEILSKIKLFHSLSFGIESAFMSYLAALNNQSLSTYLSLPKPISVATSFSMPITPVGEIKDYLAPLTRFKSLKIKVDADTGAEMLQEIRKHSNVPLRVDANEGWKDLDQFMRFQETLKGMNIELIEQPFPSSMVNEYKELKKKTPYKLLADESIEDVGDFSELSQQFHAVNIKLMKTGSLLKAKELLLDAKNHNMTAMMGCMIETTIGISYGMLFGGMVEYVDLDGFLLIKDEPFKLVSEADGVLSLN</sequence>
<dbReference type="GO" id="GO:0046872">
    <property type="term" value="F:metal ion binding"/>
    <property type="evidence" value="ECO:0007669"/>
    <property type="project" value="UniProtKB-KW"/>
</dbReference>
<dbReference type="Gene3D" id="3.30.390.10">
    <property type="entry name" value="Enolase-like, N-terminal domain"/>
    <property type="match status" value="1"/>
</dbReference>
<accession>A0AAX4HSP3</accession>
<keyword evidence="1" id="KW-0479">Metal-binding</keyword>
<dbReference type="Pfam" id="PF13378">
    <property type="entry name" value="MR_MLE_C"/>
    <property type="match status" value="1"/>
</dbReference>
<dbReference type="AlphaFoldDB" id="A0AAX4HSP3"/>
<dbReference type="SMART" id="SM00922">
    <property type="entry name" value="MR_MLE"/>
    <property type="match status" value="1"/>
</dbReference>
<dbReference type="PANTHER" id="PTHR48073:SF2">
    <property type="entry name" value="O-SUCCINYLBENZOATE SYNTHASE"/>
    <property type="match status" value="1"/>
</dbReference>
<name>A0AAX4HSP3_9BACT</name>
<keyword evidence="4" id="KW-1185">Reference proteome</keyword>
<evidence type="ECO:0000313" key="3">
    <source>
        <dbReference type="EMBL" id="WPU66349.1"/>
    </source>
</evidence>
<reference evidence="3 4" key="1">
    <citation type="submission" date="2023-11" db="EMBL/GenBank/DDBJ databases">
        <title>Peredibacter starrii A3.12.</title>
        <authorList>
            <person name="Mitchell R.J."/>
        </authorList>
    </citation>
    <scope>NUCLEOTIDE SEQUENCE [LARGE SCALE GENOMIC DNA]</scope>
    <source>
        <strain evidence="3 4">A3.12</strain>
    </source>
</reference>
<dbReference type="SUPFAM" id="SSF54826">
    <property type="entry name" value="Enolase N-terminal domain-like"/>
    <property type="match status" value="1"/>
</dbReference>